<sequence length="109" mass="11931">MEKKRISDERLAELIRAAALRREVPVGLETRVMAQVILRDRRRRERRAIAAMACYCAVAVAAVMVVAFVCLRSVDSPEGALQVLAILAGAVAAMMVACGDRATEILHRL</sequence>
<evidence type="ECO:0000313" key="2">
    <source>
        <dbReference type="EMBL" id="BBL05014.1"/>
    </source>
</evidence>
<keyword evidence="1" id="KW-0472">Membrane</keyword>
<evidence type="ECO:0000313" key="3">
    <source>
        <dbReference type="Proteomes" id="UP000318946"/>
    </source>
</evidence>
<keyword evidence="1" id="KW-1133">Transmembrane helix</keyword>
<feature type="transmembrane region" description="Helical" evidence="1">
    <location>
        <begin position="48"/>
        <end position="74"/>
    </location>
</feature>
<dbReference type="KEGG" id="acou:A5CBH24_23270"/>
<dbReference type="EMBL" id="AP019735">
    <property type="protein sequence ID" value="BBL05014.1"/>
    <property type="molecule type" value="Genomic_DNA"/>
</dbReference>
<reference evidence="3" key="1">
    <citation type="submission" date="2019-06" db="EMBL/GenBank/DDBJ databases">
        <title>Alistipes onderdonkii subsp. vulgaris subsp. nov., Alistipes dispar sp. nov. and Alistipes communis sp. nov., isolated from human faeces, and creation of Alistipes onderdonkii subsp. onderdonkii subsp. nov.</title>
        <authorList>
            <person name="Sakamoto M."/>
            <person name="Ikeyama N."/>
            <person name="Ogata Y."/>
            <person name="Suda W."/>
            <person name="Iino T."/>
            <person name="Hattori M."/>
            <person name="Ohkuma M."/>
        </authorList>
    </citation>
    <scope>NUCLEOTIDE SEQUENCE [LARGE SCALE GENOMIC DNA]</scope>
    <source>
        <strain evidence="3">5CBH24</strain>
    </source>
</reference>
<dbReference type="GeneID" id="78343045"/>
<evidence type="ECO:0000256" key="1">
    <source>
        <dbReference type="SAM" id="Phobius"/>
    </source>
</evidence>
<accession>A0A4Y1WX16</accession>
<proteinExistence type="predicted"/>
<keyword evidence="1" id="KW-0812">Transmembrane</keyword>
<organism evidence="2 3">
    <name type="scientific">Alistipes communis</name>
    <dbReference type="NCBI Taxonomy" id="2585118"/>
    <lineage>
        <taxon>Bacteria</taxon>
        <taxon>Pseudomonadati</taxon>
        <taxon>Bacteroidota</taxon>
        <taxon>Bacteroidia</taxon>
        <taxon>Bacteroidales</taxon>
        <taxon>Rikenellaceae</taxon>
        <taxon>Alistipes</taxon>
    </lineage>
</organism>
<gene>
    <name evidence="2" type="ORF">A5CBH24_23270</name>
</gene>
<name>A0A4Y1WX16_9BACT</name>
<keyword evidence="3" id="KW-1185">Reference proteome</keyword>
<dbReference type="AlphaFoldDB" id="A0A4Y1WX16"/>
<dbReference type="RefSeq" id="WP_019129550.1">
    <property type="nucleotide sequence ID" value="NZ_AP019735.1"/>
</dbReference>
<dbReference type="Proteomes" id="UP000318946">
    <property type="component" value="Chromosome"/>
</dbReference>
<protein>
    <submittedName>
        <fullName evidence="2">Uncharacterized protein</fullName>
    </submittedName>
</protein>
<feature type="transmembrane region" description="Helical" evidence="1">
    <location>
        <begin position="80"/>
        <end position="99"/>
    </location>
</feature>